<reference evidence="1 2" key="1">
    <citation type="submission" date="2024-04" db="EMBL/GenBank/DDBJ databases">
        <title>Genomic Markers of Mycobacteria.</title>
        <authorList>
            <person name="Soliman M.S."/>
            <person name="Elkholy A."/>
            <person name="Soliman N.S."/>
            <person name="Abbas A."/>
            <person name="Khayrat S."/>
            <person name="Shawky S."/>
        </authorList>
    </citation>
    <scope>NUCLEOTIDE SEQUENCE [LARGE SCALE GENOMIC DNA]</scope>
    <source>
        <strain evidence="1 2">Egy-CU-AM5</strain>
    </source>
</reference>
<accession>A0ABV3VLV2</accession>
<dbReference type="Proteomes" id="UP001558474">
    <property type="component" value="Unassembled WGS sequence"/>
</dbReference>
<comment type="caution">
    <text evidence="1">The sequence shown here is derived from an EMBL/GenBank/DDBJ whole genome shotgun (WGS) entry which is preliminary data.</text>
</comment>
<organism evidence="1 2">
    <name type="scientific">Mycolicibacterium porcinum</name>
    <dbReference type="NCBI Taxonomy" id="39693"/>
    <lineage>
        <taxon>Bacteria</taxon>
        <taxon>Bacillati</taxon>
        <taxon>Actinomycetota</taxon>
        <taxon>Actinomycetes</taxon>
        <taxon>Mycobacteriales</taxon>
        <taxon>Mycobacteriaceae</taxon>
        <taxon>Mycolicibacterium</taxon>
    </lineage>
</organism>
<evidence type="ECO:0000313" key="1">
    <source>
        <dbReference type="EMBL" id="MEX3741071.1"/>
    </source>
</evidence>
<protein>
    <submittedName>
        <fullName evidence="1">Uncharacterized protein</fullName>
    </submittedName>
</protein>
<proteinExistence type="predicted"/>
<name>A0ABV3VLV2_9MYCO</name>
<gene>
    <name evidence="1" type="ORF">ABFW12_22855</name>
</gene>
<evidence type="ECO:0000313" key="2">
    <source>
        <dbReference type="Proteomes" id="UP001558474"/>
    </source>
</evidence>
<dbReference type="RefSeq" id="WP_368573770.1">
    <property type="nucleotide sequence ID" value="NZ_JBDLOU010000058.1"/>
</dbReference>
<dbReference type="EMBL" id="JBDLOU010000058">
    <property type="protein sequence ID" value="MEX3741071.1"/>
    <property type="molecule type" value="Genomic_DNA"/>
</dbReference>
<keyword evidence="2" id="KW-1185">Reference proteome</keyword>
<sequence length="110" mass="11949">MSRPQLRLTDDDIAAGVQAFKAAFPKYGAVQILDHADRVVTEVVAAINEQRGGDPLGTVRRGPRGAFAIRVREPSGVYCWRLVHPNGDTDTTDADLSPEVWVLVPRAVAI</sequence>